<keyword evidence="6" id="KW-0812">Transmembrane</keyword>
<evidence type="ECO:0000313" key="9">
    <source>
        <dbReference type="Proteomes" id="UP000260759"/>
    </source>
</evidence>
<evidence type="ECO:0000259" key="7">
    <source>
        <dbReference type="PROSITE" id="PS50011"/>
    </source>
</evidence>
<feature type="transmembrane region" description="Helical" evidence="6">
    <location>
        <begin position="377"/>
        <end position="394"/>
    </location>
</feature>
<dbReference type="PANTHER" id="PTHR43289:SF34">
    <property type="entry name" value="SERINE_THREONINE-PROTEIN KINASE YBDM-RELATED"/>
    <property type="match status" value="1"/>
</dbReference>
<dbReference type="EMBL" id="QSVA01000005">
    <property type="protein sequence ID" value="RGN95122.1"/>
    <property type="molecule type" value="Genomic_DNA"/>
</dbReference>
<evidence type="ECO:0000256" key="3">
    <source>
        <dbReference type="ARBA" id="ARBA00022777"/>
    </source>
</evidence>
<dbReference type="Pfam" id="PF14903">
    <property type="entry name" value="WG_beta_rep"/>
    <property type="match status" value="4"/>
</dbReference>
<keyword evidence="3" id="KW-0418">Kinase</keyword>
<dbReference type="AlphaFoldDB" id="A0A3E5F1X1"/>
<dbReference type="SUPFAM" id="SSF56112">
    <property type="entry name" value="Protein kinase-like (PK-like)"/>
    <property type="match status" value="1"/>
</dbReference>
<name>A0A3E5F1X1_BACUN</name>
<dbReference type="PANTHER" id="PTHR43289">
    <property type="entry name" value="MITOGEN-ACTIVATED PROTEIN KINASE KINASE KINASE 20-RELATED"/>
    <property type="match status" value="1"/>
</dbReference>
<organism evidence="8 9">
    <name type="scientific">Bacteroides uniformis</name>
    <dbReference type="NCBI Taxonomy" id="820"/>
    <lineage>
        <taxon>Bacteria</taxon>
        <taxon>Pseudomonadati</taxon>
        <taxon>Bacteroidota</taxon>
        <taxon>Bacteroidia</taxon>
        <taxon>Bacteroidales</taxon>
        <taxon>Bacteroidaceae</taxon>
        <taxon>Bacteroides</taxon>
    </lineage>
</organism>
<dbReference type="Gene3D" id="1.10.510.10">
    <property type="entry name" value="Transferase(Phosphotransferase) domain 1"/>
    <property type="match status" value="1"/>
</dbReference>
<feature type="binding site" evidence="5">
    <location>
        <position position="56"/>
    </location>
    <ligand>
        <name>ATP</name>
        <dbReference type="ChEBI" id="CHEBI:30616"/>
    </ligand>
</feature>
<evidence type="ECO:0000256" key="4">
    <source>
        <dbReference type="ARBA" id="ARBA00022840"/>
    </source>
</evidence>
<keyword evidence="6" id="KW-0472">Membrane</keyword>
<accession>A0A3E5F1X1</accession>
<keyword evidence="6" id="KW-1133">Transmembrane helix</keyword>
<sequence>MIDMQLIEGTLLQEGKYRIEGILGQGGFGITYKAIMQVEVKGPLGMIQTEIHVAIKEFFMKDLCNRDEQTCQVSVPSSGSMQQVESYRKKFWKEAQNLSKLSHPNIVKVLDVFNENNTSYYVMEYISGGSLQQYVKQQGAIPEETALTYIRQLASALDYMHQNHVCHLDLKPGNVLMDDKKSQVKLIDFGLSKQYDDEGGQTSSTPVGVSEGYAPMEQYELGGVSEFSPATDIYSLGATLFFLLSGMKPPKASLVLNEGLPKLPATISAATRNSIGTAMNPRRKDRPQTIKDFLALINYTPIEKEEIVVIDSTDDDTIILGKSPKKKESQSKLIKESSTSIIKKYTTIAIIVGTSLLGLWSIPIVLSHYEHPDFPHFSFLFITLIIATCNFYLTLKTAFLLKTLKVVISVVELVIFGFLAFIPFDHNYYELVPGKGYRDRSLMDKDEDYIYETDALPVHKRGKWGIIDTYGNIIVPYTLDYDFVSTYDGEYASITKNGKKGCIDKKGNIVIPLIYDALYTGMFSRYGIAKVGNNEKFGLINTTGEIVLPIEYDDIGNHAEEGLIRIYKNGKYGMVNVLGNIVIPPTYPDSHGGFSNGLWAVKQDGKWGFVNTTDKVIIPFQYKSVSSFIFSKSNKTYATVTTFDGREYSIDKNGEKL</sequence>
<dbReference type="Pfam" id="PF00069">
    <property type="entry name" value="Pkinase"/>
    <property type="match status" value="1"/>
</dbReference>
<proteinExistence type="predicted"/>
<protein>
    <recommendedName>
        <fullName evidence="7">Protein kinase domain-containing protein</fullName>
    </recommendedName>
</protein>
<dbReference type="Proteomes" id="UP000260759">
    <property type="component" value="Unassembled WGS sequence"/>
</dbReference>
<evidence type="ECO:0000256" key="2">
    <source>
        <dbReference type="ARBA" id="ARBA00022741"/>
    </source>
</evidence>
<dbReference type="InterPro" id="IPR017441">
    <property type="entry name" value="Protein_kinase_ATP_BS"/>
</dbReference>
<evidence type="ECO:0000256" key="1">
    <source>
        <dbReference type="ARBA" id="ARBA00022679"/>
    </source>
</evidence>
<reference evidence="8 9" key="1">
    <citation type="submission" date="2018-08" db="EMBL/GenBank/DDBJ databases">
        <title>A genome reference for cultivated species of the human gut microbiota.</title>
        <authorList>
            <person name="Zou Y."/>
            <person name="Xue W."/>
            <person name="Luo G."/>
        </authorList>
    </citation>
    <scope>NUCLEOTIDE SEQUENCE [LARGE SCALE GENOMIC DNA]</scope>
    <source>
        <strain evidence="8 9">OM03-4</strain>
    </source>
</reference>
<feature type="transmembrane region" description="Helical" evidence="6">
    <location>
        <begin position="406"/>
        <end position="424"/>
    </location>
</feature>
<dbReference type="InterPro" id="IPR000719">
    <property type="entry name" value="Prot_kinase_dom"/>
</dbReference>
<dbReference type="InterPro" id="IPR011009">
    <property type="entry name" value="Kinase-like_dom_sf"/>
</dbReference>
<dbReference type="InterPro" id="IPR032774">
    <property type="entry name" value="WG_beta_rep"/>
</dbReference>
<gene>
    <name evidence="8" type="ORF">DXB37_08145</name>
</gene>
<evidence type="ECO:0000256" key="6">
    <source>
        <dbReference type="SAM" id="Phobius"/>
    </source>
</evidence>
<dbReference type="GO" id="GO:0005524">
    <property type="term" value="F:ATP binding"/>
    <property type="evidence" value="ECO:0007669"/>
    <property type="project" value="UniProtKB-UniRule"/>
</dbReference>
<keyword evidence="1" id="KW-0808">Transferase</keyword>
<dbReference type="CDD" id="cd14014">
    <property type="entry name" value="STKc_PknB_like"/>
    <property type="match status" value="1"/>
</dbReference>
<evidence type="ECO:0000313" key="8">
    <source>
        <dbReference type="EMBL" id="RGN95122.1"/>
    </source>
</evidence>
<feature type="transmembrane region" description="Helical" evidence="6">
    <location>
        <begin position="345"/>
        <end position="365"/>
    </location>
</feature>
<dbReference type="InterPro" id="IPR008271">
    <property type="entry name" value="Ser/Thr_kinase_AS"/>
</dbReference>
<evidence type="ECO:0000256" key="5">
    <source>
        <dbReference type="PROSITE-ProRule" id="PRU10141"/>
    </source>
</evidence>
<dbReference type="PROSITE" id="PS00107">
    <property type="entry name" value="PROTEIN_KINASE_ATP"/>
    <property type="match status" value="1"/>
</dbReference>
<dbReference type="GO" id="GO:0004674">
    <property type="term" value="F:protein serine/threonine kinase activity"/>
    <property type="evidence" value="ECO:0007669"/>
    <property type="project" value="TreeGrafter"/>
</dbReference>
<keyword evidence="2 5" id="KW-0547">Nucleotide-binding</keyword>
<comment type="caution">
    <text evidence="8">The sequence shown here is derived from an EMBL/GenBank/DDBJ whole genome shotgun (WGS) entry which is preliminary data.</text>
</comment>
<keyword evidence="4 5" id="KW-0067">ATP-binding</keyword>
<dbReference type="PROSITE" id="PS00108">
    <property type="entry name" value="PROTEIN_KINASE_ST"/>
    <property type="match status" value="1"/>
</dbReference>
<dbReference type="SMART" id="SM00220">
    <property type="entry name" value="S_TKc"/>
    <property type="match status" value="1"/>
</dbReference>
<feature type="domain" description="Protein kinase" evidence="7">
    <location>
        <begin position="17"/>
        <end position="342"/>
    </location>
</feature>
<dbReference type="PROSITE" id="PS50011">
    <property type="entry name" value="PROTEIN_KINASE_DOM"/>
    <property type="match status" value="1"/>
</dbReference>